<dbReference type="Proteomes" id="UP000276133">
    <property type="component" value="Unassembled WGS sequence"/>
</dbReference>
<name>A0A3M7S6H6_BRAPC</name>
<gene>
    <name evidence="1" type="ORF">BpHYR1_010601</name>
</gene>
<dbReference type="AlphaFoldDB" id="A0A3M7S6H6"/>
<dbReference type="EMBL" id="REGN01001941">
    <property type="protein sequence ID" value="RNA31434.1"/>
    <property type="molecule type" value="Genomic_DNA"/>
</dbReference>
<evidence type="ECO:0000313" key="1">
    <source>
        <dbReference type="EMBL" id="RNA31434.1"/>
    </source>
</evidence>
<comment type="caution">
    <text evidence="1">The sequence shown here is derived from an EMBL/GenBank/DDBJ whole genome shotgun (WGS) entry which is preliminary data.</text>
</comment>
<reference evidence="1 2" key="1">
    <citation type="journal article" date="2018" name="Sci. Rep.">
        <title>Genomic signatures of local adaptation to the degree of environmental predictability in rotifers.</title>
        <authorList>
            <person name="Franch-Gras L."/>
            <person name="Hahn C."/>
            <person name="Garcia-Roger E.M."/>
            <person name="Carmona M.J."/>
            <person name="Serra M."/>
            <person name="Gomez A."/>
        </authorList>
    </citation>
    <scope>NUCLEOTIDE SEQUENCE [LARGE SCALE GENOMIC DNA]</scope>
    <source>
        <strain evidence="1">HYR1</strain>
    </source>
</reference>
<protein>
    <submittedName>
        <fullName evidence="1">Uncharacterized protein</fullName>
    </submittedName>
</protein>
<accession>A0A3M7S6H6</accession>
<proteinExistence type="predicted"/>
<evidence type="ECO:0000313" key="2">
    <source>
        <dbReference type="Proteomes" id="UP000276133"/>
    </source>
</evidence>
<organism evidence="1 2">
    <name type="scientific">Brachionus plicatilis</name>
    <name type="common">Marine rotifer</name>
    <name type="synonym">Brachionus muelleri</name>
    <dbReference type="NCBI Taxonomy" id="10195"/>
    <lineage>
        <taxon>Eukaryota</taxon>
        <taxon>Metazoa</taxon>
        <taxon>Spiralia</taxon>
        <taxon>Gnathifera</taxon>
        <taxon>Rotifera</taxon>
        <taxon>Eurotatoria</taxon>
        <taxon>Monogononta</taxon>
        <taxon>Pseudotrocha</taxon>
        <taxon>Ploima</taxon>
        <taxon>Brachionidae</taxon>
        <taxon>Brachionus</taxon>
    </lineage>
</organism>
<keyword evidence="2" id="KW-1185">Reference proteome</keyword>
<sequence>MMIISNEYIKKNGTITQDLIKLMEYRCLKKDYSKHLFISVLISLSLTISRSALIAQSHQTFIIRIRFLMSKACTAEGKAHQKKISNFFLEFKFLIISELKRRKFLFYFEPNFYIKISYEEINFNKLFLTPKRSHQINNQLAPKRSLLITKYLIFFLAPKRSHQINNQIILPGY</sequence>